<accession>A0A238XNF6</accession>
<dbReference type="RefSeq" id="WP_089374228.1">
    <property type="nucleotide sequence ID" value="NZ_FZOA01000001.1"/>
</dbReference>
<evidence type="ECO:0000313" key="2">
    <source>
        <dbReference type="Proteomes" id="UP000198305"/>
    </source>
</evidence>
<sequence>MFAATFIFEKKQFDERFHRLDEEIAAFARQTTSYVGEEAWENPQNGRICTVYYWTDMSGLHELMQHPKHLEAKAAQGDWLNGYQVVIAQVLHAYNDNILEHPLRDWSAD</sequence>
<reference evidence="2" key="1">
    <citation type="submission" date="2017-06" db="EMBL/GenBank/DDBJ databases">
        <authorList>
            <person name="Varghese N."/>
            <person name="Submissions S."/>
        </authorList>
    </citation>
    <scope>NUCLEOTIDE SEQUENCE [LARGE SCALE GENOMIC DNA]</scope>
    <source>
        <strain evidence="2">Ca-68</strain>
    </source>
</reference>
<evidence type="ECO:0000313" key="1">
    <source>
        <dbReference type="EMBL" id="SNR60202.1"/>
    </source>
</evidence>
<dbReference type="AlphaFoldDB" id="A0A238XNF6"/>
<dbReference type="Gene3D" id="3.30.70.100">
    <property type="match status" value="1"/>
</dbReference>
<gene>
    <name evidence="1" type="ORF">SAMN05192560_0047</name>
</gene>
<dbReference type="SUPFAM" id="SSF54909">
    <property type="entry name" value="Dimeric alpha+beta barrel"/>
    <property type="match status" value="1"/>
</dbReference>
<name>A0A238XNF6_9PROT</name>
<protein>
    <recommendedName>
        <fullName evidence="3">Heme-degrading monooxygenase HmoA</fullName>
    </recommendedName>
</protein>
<evidence type="ECO:0008006" key="3">
    <source>
        <dbReference type="Google" id="ProtNLM"/>
    </source>
</evidence>
<keyword evidence="2" id="KW-1185">Reference proteome</keyword>
<organism evidence="1 2">
    <name type="scientific">Methylobacillus rhizosphaerae</name>
    <dbReference type="NCBI Taxonomy" id="551994"/>
    <lineage>
        <taxon>Bacteria</taxon>
        <taxon>Pseudomonadati</taxon>
        <taxon>Pseudomonadota</taxon>
        <taxon>Betaproteobacteria</taxon>
        <taxon>Nitrosomonadales</taxon>
        <taxon>Methylophilaceae</taxon>
        <taxon>Methylobacillus</taxon>
    </lineage>
</organism>
<dbReference type="InterPro" id="IPR011008">
    <property type="entry name" value="Dimeric_a/b-barrel"/>
</dbReference>
<dbReference type="OrthoDB" id="6064772at2"/>
<dbReference type="EMBL" id="FZOA01000001">
    <property type="protein sequence ID" value="SNR60202.1"/>
    <property type="molecule type" value="Genomic_DNA"/>
</dbReference>
<dbReference type="Proteomes" id="UP000198305">
    <property type="component" value="Unassembled WGS sequence"/>
</dbReference>
<proteinExistence type="predicted"/>